<name>A0ABS7T828_9GAMM</name>
<feature type="domain" description="Cytochrome oxidase subunit II transmembrane region profile" evidence="20">
    <location>
        <begin position="28"/>
        <end position="124"/>
    </location>
</feature>
<dbReference type="Gene3D" id="1.10.287.90">
    <property type="match status" value="1"/>
</dbReference>
<evidence type="ECO:0000256" key="10">
    <source>
        <dbReference type="ARBA" id="ARBA00023008"/>
    </source>
</evidence>
<dbReference type="InterPro" id="IPR036257">
    <property type="entry name" value="Cyt_c_oxidase_su2_TM_sf"/>
</dbReference>
<dbReference type="InterPro" id="IPR045187">
    <property type="entry name" value="CcO_II"/>
</dbReference>
<dbReference type="Pfam" id="PF02790">
    <property type="entry name" value="COX2_TM"/>
    <property type="match status" value="1"/>
</dbReference>
<evidence type="ECO:0000313" key="21">
    <source>
        <dbReference type="EMBL" id="MBZ4040039.1"/>
    </source>
</evidence>
<keyword evidence="8 14" id="KW-0249">Electron transport</keyword>
<dbReference type="Pfam" id="PF00116">
    <property type="entry name" value="COX2"/>
    <property type="match status" value="1"/>
</dbReference>
<keyword evidence="6 15" id="KW-0479">Metal-binding</keyword>
<evidence type="ECO:0000256" key="7">
    <source>
        <dbReference type="ARBA" id="ARBA00022967"/>
    </source>
</evidence>
<keyword evidence="9 17" id="KW-1133">Transmembrane helix</keyword>
<dbReference type="Proteomes" id="UP001430954">
    <property type="component" value="Unassembled WGS sequence"/>
</dbReference>
<comment type="similarity">
    <text evidence="2 14">Belongs to the cytochrome c oxidase subunit 2 family.</text>
</comment>
<reference evidence="21 22" key="1">
    <citation type="submission" date="2021-09" db="EMBL/GenBank/DDBJ databases">
        <title>Lysobacter sp. 13A isolated from the river sediment.</title>
        <authorList>
            <person name="Liu H."/>
            <person name="Li S."/>
            <person name="Mao S."/>
        </authorList>
    </citation>
    <scope>NUCLEOTIDE SEQUENCE [LARGE SCALE GENOMIC DNA]</scope>
    <source>
        <strain evidence="21 22">13A</strain>
    </source>
</reference>
<keyword evidence="10 15" id="KW-0186">Copper</keyword>
<feature type="region of interest" description="Disordered" evidence="16">
    <location>
        <begin position="268"/>
        <end position="335"/>
    </location>
</feature>
<evidence type="ECO:0000259" key="20">
    <source>
        <dbReference type="PROSITE" id="PS50999"/>
    </source>
</evidence>
<dbReference type="PANTHER" id="PTHR22888:SF9">
    <property type="entry name" value="CYTOCHROME C OXIDASE SUBUNIT 2"/>
    <property type="match status" value="1"/>
</dbReference>
<evidence type="ECO:0000256" key="17">
    <source>
        <dbReference type="SAM" id="Phobius"/>
    </source>
</evidence>
<evidence type="ECO:0000256" key="11">
    <source>
        <dbReference type="ARBA" id="ARBA00023136"/>
    </source>
</evidence>
<evidence type="ECO:0000256" key="18">
    <source>
        <dbReference type="SAM" id="SignalP"/>
    </source>
</evidence>
<evidence type="ECO:0000256" key="1">
    <source>
        <dbReference type="ARBA" id="ARBA00004141"/>
    </source>
</evidence>
<dbReference type="EC" id="7.1.1.9" evidence="15"/>
<dbReference type="PANTHER" id="PTHR22888">
    <property type="entry name" value="CYTOCHROME C OXIDASE, SUBUNIT II"/>
    <property type="match status" value="1"/>
</dbReference>
<keyword evidence="5 14" id="KW-0812">Transmembrane</keyword>
<evidence type="ECO:0000256" key="13">
    <source>
        <dbReference type="ARBA" id="ARBA00047816"/>
    </source>
</evidence>
<dbReference type="InterPro" id="IPR008972">
    <property type="entry name" value="Cupredoxin"/>
</dbReference>
<dbReference type="InterPro" id="IPR014222">
    <property type="entry name" value="Cyt_c_oxidase_su2"/>
</dbReference>
<comment type="catalytic activity">
    <reaction evidence="13 15">
        <text>4 Fe(II)-[cytochrome c] + O2 + 8 H(+)(in) = 4 Fe(III)-[cytochrome c] + 2 H2O + 4 H(+)(out)</text>
        <dbReference type="Rhea" id="RHEA:11436"/>
        <dbReference type="Rhea" id="RHEA-COMP:10350"/>
        <dbReference type="Rhea" id="RHEA-COMP:14399"/>
        <dbReference type="ChEBI" id="CHEBI:15377"/>
        <dbReference type="ChEBI" id="CHEBI:15378"/>
        <dbReference type="ChEBI" id="CHEBI:15379"/>
        <dbReference type="ChEBI" id="CHEBI:29033"/>
        <dbReference type="ChEBI" id="CHEBI:29034"/>
        <dbReference type="EC" id="7.1.1.9"/>
    </reaction>
</comment>
<evidence type="ECO:0000256" key="6">
    <source>
        <dbReference type="ARBA" id="ARBA00022723"/>
    </source>
</evidence>
<dbReference type="Gene3D" id="2.60.40.420">
    <property type="entry name" value="Cupredoxins - blue copper proteins"/>
    <property type="match status" value="1"/>
</dbReference>
<accession>A0ABS7T828</accession>
<evidence type="ECO:0000256" key="16">
    <source>
        <dbReference type="SAM" id="MobiDB-lite"/>
    </source>
</evidence>
<proteinExistence type="inferred from homology"/>
<evidence type="ECO:0000256" key="15">
    <source>
        <dbReference type="RuleBase" id="RU004024"/>
    </source>
</evidence>
<keyword evidence="18" id="KW-0732">Signal</keyword>
<organism evidence="21 22">
    <name type="scientific">Novilysobacter selenitireducens</name>
    <dbReference type="NCBI Taxonomy" id="2872639"/>
    <lineage>
        <taxon>Bacteria</taxon>
        <taxon>Pseudomonadati</taxon>
        <taxon>Pseudomonadota</taxon>
        <taxon>Gammaproteobacteria</taxon>
        <taxon>Lysobacterales</taxon>
        <taxon>Lysobacteraceae</taxon>
        <taxon>Novilysobacter</taxon>
    </lineage>
</organism>
<dbReference type="RefSeq" id="WP_223676501.1">
    <property type="nucleotide sequence ID" value="NZ_JAINZW010000005.1"/>
</dbReference>
<dbReference type="EMBL" id="JAINZW010000005">
    <property type="protein sequence ID" value="MBZ4040039.1"/>
    <property type="molecule type" value="Genomic_DNA"/>
</dbReference>
<keyword evidence="7" id="KW-1278">Translocase</keyword>
<evidence type="ECO:0000259" key="19">
    <source>
        <dbReference type="PROSITE" id="PS50857"/>
    </source>
</evidence>
<evidence type="ECO:0000256" key="5">
    <source>
        <dbReference type="ARBA" id="ARBA00022692"/>
    </source>
</evidence>
<comment type="cofactor">
    <cofactor evidence="15">
        <name>Cu cation</name>
        <dbReference type="ChEBI" id="CHEBI:23378"/>
    </cofactor>
    <text evidence="15">Binds a copper A center.</text>
</comment>
<protein>
    <recommendedName>
        <fullName evidence="15">Cytochrome c oxidase subunit 2</fullName>
        <ecNumber evidence="15">7.1.1.9</ecNumber>
    </recommendedName>
</protein>
<feature type="domain" description="Cytochrome oxidase subunit II copper A binding" evidence="19">
    <location>
        <begin position="125"/>
        <end position="267"/>
    </location>
</feature>
<sequence length="335" mass="36523">MKAGRFKQWAAGVAALAVPVLASAQAADPQPWQLNMGRGVTHLSQNAYEAHMLALWICVAIGLLVFGAMGFAMFKFRKSKGAVPDRDFTHSTKLEILWTVIPVALLVLMAFPATSKLINMYDTRNAEMTVKVTGYQWMWTYEYLGEGVQFTSRLDRKSDEIRQSGIQPTVADHEHYLLDVDNELVLPTDTKIRFVITADDVIHAWWVPALGWKQDAIPGIVNEAWTQIDEPGIYRGQCAELCGKDHGFMPIVVRAVPPAEYQQWLAGQRAETAPPADPTTPPPSSDGNAPRGLDPEMVEDVQQGDEAAMPVDADADADAETPADAAPAADAPAAG</sequence>
<comment type="subcellular location">
    <subcellularLocation>
        <location evidence="14">Cell membrane</location>
        <topology evidence="14">Multi-pass membrane protein</topology>
    </subcellularLocation>
    <subcellularLocation>
        <location evidence="1">Membrane</location>
        <topology evidence="1">Multi-pass membrane protein</topology>
    </subcellularLocation>
</comment>
<feature type="transmembrane region" description="Helical" evidence="17">
    <location>
        <begin position="50"/>
        <end position="74"/>
    </location>
</feature>
<evidence type="ECO:0000256" key="2">
    <source>
        <dbReference type="ARBA" id="ARBA00007866"/>
    </source>
</evidence>
<gene>
    <name evidence="21" type="primary">coxB</name>
    <name evidence="21" type="ORF">K6753_10915</name>
</gene>
<dbReference type="SUPFAM" id="SSF49503">
    <property type="entry name" value="Cupredoxins"/>
    <property type="match status" value="1"/>
</dbReference>
<dbReference type="NCBIfam" id="TIGR02866">
    <property type="entry name" value="CoxB"/>
    <property type="match status" value="1"/>
</dbReference>
<dbReference type="PROSITE" id="PS50999">
    <property type="entry name" value="COX2_TM"/>
    <property type="match status" value="1"/>
</dbReference>
<comment type="function">
    <text evidence="12 15">Subunits I and II form the functional core of the enzyme complex. Electrons originating in cytochrome c are transferred via heme a and Cu(A) to the binuclear center formed by heme a3 and Cu(B).</text>
</comment>
<feature type="chain" id="PRO_5047409519" description="Cytochrome c oxidase subunit 2" evidence="18">
    <location>
        <begin position="27"/>
        <end position="335"/>
    </location>
</feature>
<evidence type="ECO:0000256" key="8">
    <source>
        <dbReference type="ARBA" id="ARBA00022982"/>
    </source>
</evidence>
<feature type="compositionally biased region" description="Pro residues" evidence="16">
    <location>
        <begin position="275"/>
        <end position="284"/>
    </location>
</feature>
<keyword evidence="4 14" id="KW-0679">Respiratory chain</keyword>
<dbReference type="InterPro" id="IPR002429">
    <property type="entry name" value="CcO_II-like_C"/>
</dbReference>
<comment type="caution">
    <text evidence="21">The sequence shown here is derived from an EMBL/GenBank/DDBJ whole genome shotgun (WGS) entry which is preliminary data.</text>
</comment>
<keyword evidence="3 14" id="KW-0813">Transport</keyword>
<dbReference type="PROSITE" id="PS00078">
    <property type="entry name" value="COX2"/>
    <property type="match status" value="1"/>
</dbReference>
<keyword evidence="11 17" id="KW-0472">Membrane</keyword>
<feature type="transmembrane region" description="Helical" evidence="17">
    <location>
        <begin position="95"/>
        <end position="114"/>
    </location>
</feature>
<dbReference type="PRINTS" id="PR01166">
    <property type="entry name" value="CYCOXIDASEII"/>
</dbReference>
<dbReference type="PROSITE" id="PS50857">
    <property type="entry name" value="COX2_CUA"/>
    <property type="match status" value="1"/>
</dbReference>
<dbReference type="SUPFAM" id="SSF81464">
    <property type="entry name" value="Cytochrome c oxidase subunit II-like, transmembrane region"/>
    <property type="match status" value="1"/>
</dbReference>
<evidence type="ECO:0000256" key="3">
    <source>
        <dbReference type="ARBA" id="ARBA00022448"/>
    </source>
</evidence>
<evidence type="ECO:0000313" key="22">
    <source>
        <dbReference type="Proteomes" id="UP001430954"/>
    </source>
</evidence>
<evidence type="ECO:0000256" key="12">
    <source>
        <dbReference type="ARBA" id="ARBA00024688"/>
    </source>
</evidence>
<feature type="compositionally biased region" description="Low complexity" evidence="16">
    <location>
        <begin position="322"/>
        <end position="335"/>
    </location>
</feature>
<evidence type="ECO:0000256" key="14">
    <source>
        <dbReference type="RuleBase" id="RU000456"/>
    </source>
</evidence>
<evidence type="ECO:0000256" key="4">
    <source>
        <dbReference type="ARBA" id="ARBA00022660"/>
    </source>
</evidence>
<dbReference type="InterPro" id="IPR011759">
    <property type="entry name" value="Cyt_c_oxidase_su2_TM_dom"/>
</dbReference>
<keyword evidence="22" id="KW-1185">Reference proteome</keyword>
<dbReference type="InterPro" id="IPR001505">
    <property type="entry name" value="Copper_CuA"/>
</dbReference>
<evidence type="ECO:0000256" key="9">
    <source>
        <dbReference type="ARBA" id="ARBA00022989"/>
    </source>
</evidence>
<feature type="signal peptide" evidence="18">
    <location>
        <begin position="1"/>
        <end position="26"/>
    </location>
</feature>